<evidence type="ECO:0000313" key="2">
    <source>
        <dbReference type="Proteomes" id="UP000012429"/>
    </source>
</evidence>
<organism evidence="1 2">
    <name type="scientific">Rhizobium freirei PRF 81</name>
    <dbReference type="NCBI Taxonomy" id="363754"/>
    <lineage>
        <taxon>Bacteria</taxon>
        <taxon>Pseudomonadati</taxon>
        <taxon>Pseudomonadota</taxon>
        <taxon>Alphaproteobacteria</taxon>
        <taxon>Hyphomicrobiales</taxon>
        <taxon>Rhizobiaceae</taxon>
        <taxon>Rhizobium/Agrobacterium group</taxon>
        <taxon>Rhizobium</taxon>
    </lineage>
</organism>
<accession>N6V9U6</accession>
<dbReference type="Proteomes" id="UP000012429">
    <property type="component" value="Unassembled WGS sequence"/>
</dbReference>
<gene>
    <name evidence="1" type="ORF">RHSP_47818</name>
</gene>
<dbReference type="AlphaFoldDB" id="N6V9U6"/>
<evidence type="ECO:0000313" key="1">
    <source>
        <dbReference type="EMBL" id="ENN87832.1"/>
    </source>
</evidence>
<reference evidence="1 2" key="1">
    <citation type="journal article" date="2012" name="BMC Genomics">
        <title>Genomic basis of broad host range and environmental adaptability of Rhizobium tropici CIAT 899 and Rhizobium sp. PRF 81 which are used in inoculants for common bean (Phaseolus vulgaris L.).</title>
        <authorList>
            <person name="Ormeno-Orrillo E."/>
            <person name="Menna P."/>
            <person name="Almeida L.G."/>
            <person name="Ollero F.J."/>
            <person name="Nicolas M.F."/>
            <person name="Pains Rodrigues E."/>
            <person name="Shigueyoshi Nakatani A."/>
            <person name="Silva Batista J.S."/>
            <person name="Oliveira Chueire L.M."/>
            <person name="Souza R.C."/>
            <person name="Ribeiro Vasconcelos A.T."/>
            <person name="Megias M."/>
            <person name="Hungria M."/>
            <person name="Martinez-Romero E."/>
        </authorList>
    </citation>
    <scope>NUCLEOTIDE SEQUENCE [LARGE SCALE GENOMIC DNA]</scope>
    <source>
        <strain evidence="1 2">PRF 81</strain>
    </source>
</reference>
<dbReference type="EMBL" id="AQHN01000055">
    <property type="protein sequence ID" value="ENN87832.1"/>
    <property type="molecule type" value="Genomic_DNA"/>
</dbReference>
<protein>
    <submittedName>
        <fullName evidence="1">Uncharacterized protein</fullName>
    </submittedName>
</protein>
<proteinExistence type="predicted"/>
<keyword evidence="2" id="KW-1185">Reference proteome</keyword>
<name>N6V9U6_9HYPH</name>
<comment type="caution">
    <text evidence="1">The sequence shown here is derived from an EMBL/GenBank/DDBJ whole genome shotgun (WGS) entry which is preliminary data.</text>
</comment>
<sequence>MGRAARAIGSDIDARHLRIVDETGPALLRRADHGDGIQQALDLIGGENGVGSVEVEIVESGLIDLFEIPLPPGADHREIMAGAVAGRLVERHIGACGGEELRLTSAVDSEEGRAGGPFIAFGDDRDMEAVVEGRIAALVDARLDIAPLRDDEGIGGLGVGKLLSNELVHGLGAPVLERDLDDVAVAAARIEETIGNGADDAGAGRVDVSVGRRVVVDRITVRDGAARPHIHLTGSQECTRDELGIAAGWRHIGQHVRCQHGNADELAACGKRRDTMIGKAALDRLPELDAGAIFDRAADLVGLFLRSDLPVQALPRSVSIGSLISRH</sequence>